<dbReference type="Proteomes" id="UP000321567">
    <property type="component" value="Unassembled WGS sequence"/>
</dbReference>
<feature type="compositionally biased region" description="Low complexity" evidence="1">
    <location>
        <begin position="16"/>
        <end position="29"/>
    </location>
</feature>
<evidence type="ECO:0000313" key="2">
    <source>
        <dbReference type="EMBL" id="GEO82511.1"/>
    </source>
</evidence>
<protein>
    <submittedName>
        <fullName evidence="2">Uncharacterized protein</fullName>
    </submittedName>
</protein>
<accession>A0A512HAM8</accession>
<comment type="caution">
    <text evidence="2">The sequence shown here is derived from an EMBL/GenBank/DDBJ whole genome shotgun (WGS) entry which is preliminary data.</text>
</comment>
<evidence type="ECO:0000256" key="1">
    <source>
        <dbReference type="SAM" id="MobiDB-lite"/>
    </source>
</evidence>
<dbReference type="AlphaFoldDB" id="A0A512HAM8"/>
<reference evidence="2 3" key="1">
    <citation type="submission" date="2019-07" db="EMBL/GenBank/DDBJ databases">
        <title>Whole genome shotgun sequence of Rhodospirillum oryzae NBRC 107573.</title>
        <authorList>
            <person name="Hosoyama A."/>
            <person name="Uohara A."/>
            <person name="Ohji S."/>
            <person name="Ichikawa N."/>
        </authorList>
    </citation>
    <scope>NUCLEOTIDE SEQUENCE [LARGE SCALE GENOMIC DNA]</scope>
    <source>
        <strain evidence="2 3">NBRC 107573</strain>
    </source>
</reference>
<proteinExistence type="predicted"/>
<sequence>MKKGEREGGGRASLSRRPGAGAPRRGLPGIVVPSCASRFTQAKDREEPGGEGGSRASFRVGCAPVAVSGSAGRAR</sequence>
<feature type="region of interest" description="Disordered" evidence="1">
    <location>
        <begin position="1"/>
        <end position="75"/>
    </location>
</feature>
<keyword evidence="3" id="KW-1185">Reference proteome</keyword>
<name>A0A512HAM8_9PROT</name>
<dbReference type="EMBL" id="BJZO01000084">
    <property type="protein sequence ID" value="GEO82511.1"/>
    <property type="molecule type" value="Genomic_DNA"/>
</dbReference>
<gene>
    <name evidence="2" type="ORF">ROR02_26420</name>
</gene>
<evidence type="ECO:0000313" key="3">
    <source>
        <dbReference type="Proteomes" id="UP000321567"/>
    </source>
</evidence>
<organism evidence="2 3">
    <name type="scientific">Pararhodospirillum oryzae</name>
    <dbReference type="NCBI Taxonomy" id="478448"/>
    <lineage>
        <taxon>Bacteria</taxon>
        <taxon>Pseudomonadati</taxon>
        <taxon>Pseudomonadota</taxon>
        <taxon>Alphaproteobacteria</taxon>
        <taxon>Rhodospirillales</taxon>
        <taxon>Rhodospirillaceae</taxon>
        <taxon>Pararhodospirillum</taxon>
    </lineage>
</organism>